<reference evidence="2 3" key="1">
    <citation type="journal article" date="2017" name="Mol. Biol. Evol.">
        <title>The 4-celled Tetrabaena socialis nuclear genome reveals the essential components for genetic control of cell number at the origin of multicellularity in the volvocine lineage.</title>
        <authorList>
            <person name="Featherston J."/>
            <person name="Arakaki Y."/>
            <person name="Hanschen E.R."/>
            <person name="Ferris P.J."/>
            <person name="Michod R.E."/>
            <person name="Olson B.J.S.C."/>
            <person name="Nozaki H."/>
            <person name="Durand P.M."/>
        </authorList>
    </citation>
    <scope>NUCLEOTIDE SEQUENCE [LARGE SCALE GENOMIC DNA]</scope>
    <source>
        <strain evidence="2 3">NIES-571</strain>
    </source>
</reference>
<protein>
    <submittedName>
        <fullName evidence="2">Uncharacterized protein</fullName>
    </submittedName>
</protein>
<feature type="compositionally biased region" description="Low complexity" evidence="1">
    <location>
        <begin position="109"/>
        <end position="126"/>
    </location>
</feature>
<keyword evidence="3" id="KW-1185">Reference proteome</keyword>
<feature type="compositionally biased region" description="Pro residues" evidence="1">
    <location>
        <begin position="97"/>
        <end position="108"/>
    </location>
</feature>
<accession>A0A2J8A3C9</accession>
<proteinExistence type="predicted"/>
<evidence type="ECO:0000313" key="2">
    <source>
        <dbReference type="EMBL" id="PNH07029.1"/>
    </source>
</evidence>
<name>A0A2J8A3C9_9CHLO</name>
<feature type="compositionally biased region" description="Basic residues" evidence="1">
    <location>
        <begin position="64"/>
        <end position="76"/>
    </location>
</feature>
<dbReference type="EMBL" id="PGGS01000202">
    <property type="protein sequence ID" value="PNH07029.1"/>
    <property type="molecule type" value="Genomic_DNA"/>
</dbReference>
<sequence length="156" mass="15256">MRAHAAAPPPISSVGWGRGRLAAPPGASNEHHTGATGGCSARSAASSWKGSTLASRPGSEAYSRRRLRASMRKKRAGQGASAASSGPSGWRGRPRSRPPAPLPSPPPAAAGAGAAAGPSPWAAHAPVLHARRVAGGPPPPAARSSASAPSSAPPAA</sequence>
<feature type="compositionally biased region" description="Low complexity" evidence="1">
    <location>
        <begin position="77"/>
        <end position="91"/>
    </location>
</feature>
<feature type="region of interest" description="Disordered" evidence="1">
    <location>
        <begin position="1"/>
        <end position="156"/>
    </location>
</feature>
<gene>
    <name evidence="2" type="ORF">TSOC_006533</name>
</gene>
<evidence type="ECO:0000256" key="1">
    <source>
        <dbReference type="SAM" id="MobiDB-lite"/>
    </source>
</evidence>
<organism evidence="2 3">
    <name type="scientific">Tetrabaena socialis</name>
    <dbReference type="NCBI Taxonomy" id="47790"/>
    <lineage>
        <taxon>Eukaryota</taxon>
        <taxon>Viridiplantae</taxon>
        <taxon>Chlorophyta</taxon>
        <taxon>core chlorophytes</taxon>
        <taxon>Chlorophyceae</taxon>
        <taxon>CS clade</taxon>
        <taxon>Chlamydomonadales</taxon>
        <taxon>Tetrabaenaceae</taxon>
        <taxon>Tetrabaena</taxon>
    </lineage>
</organism>
<evidence type="ECO:0000313" key="3">
    <source>
        <dbReference type="Proteomes" id="UP000236333"/>
    </source>
</evidence>
<feature type="compositionally biased region" description="Polar residues" evidence="1">
    <location>
        <begin position="43"/>
        <end position="54"/>
    </location>
</feature>
<comment type="caution">
    <text evidence="2">The sequence shown here is derived from an EMBL/GenBank/DDBJ whole genome shotgun (WGS) entry which is preliminary data.</text>
</comment>
<dbReference type="AlphaFoldDB" id="A0A2J8A3C9"/>
<dbReference type="Proteomes" id="UP000236333">
    <property type="component" value="Unassembled WGS sequence"/>
</dbReference>